<feature type="compositionally biased region" description="Polar residues" evidence="1">
    <location>
        <begin position="1"/>
        <end position="20"/>
    </location>
</feature>
<dbReference type="Proteomes" id="UP000652219">
    <property type="component" value="Unassembled WGS sequence"/>
</dbReference>
<dbReference type="EMBL" id="WIGN01000103">
    <property type="protein sequence ID" value="KAF6809302.1"/>
    <property type="molecule type" value="Genomic_DNA"/>
</dbReference>
<keyword evidence="3" id="KW-1185">Reference proteome</keyword>
<name>A0A8H6JAB6_9PEZI</name>
<comment type="caution">
    <text evidence="2">The sequence shown here is derived from an EMBL/GenBank/DDBJ whole genome shotgun (WGS) entry which is preliminary data.</text>
</comment>
<evidence type="ECO:0000313" key="2">
    <source>
        <dbReference type="EMBL" id="KAF6809302.1"/>
    </source>
</evidence>
<reference evidence="2 3" key="1">
    <citation type="journal article" date="2020" name="Phytopathology">
        <title>Genome Sequence Resources of Colletotrichum truncatum, C. plurivorum, C. musicola, and C. sojae: Four Species Pathogenic to Soybean (Glycine max).</title>
        <authorList>
            <person name="Rogerio F."/>
            <person name="Boufleur T.R."/>
            <person name="Ciampi-Guillardi M."/>
            <person name="Sukno S.A."/>
            <person name="Thon M.R."/>
            <person name="Massola Junior N.S."/>
            <person name="Baroncelli R."/>
        </authorList>
    </citation>
    <scope>NUCLEOTIDE SEQUENCE [LARGE SCALE GENOMIC DNA]</scope>
    <source>
        <strain evidence="2 3">LFN0009</strain>
    </source>
</reference>
<protein>
    <submittedName>
        <fullName evidence="2">Uncharacterized protein</fullName>
    </submittedName>
</protein>
<gene>
    <name evidence="2" type="ORF">CSOJ01_06987</name>
</gene>
<evidence type="ECO:0000256" key="1">
    <source>
        <dbReference type="SAM" id="MobiDB-lite"/>
    </source>
</evidence>
<proteinExistence type="predicted"/>
<organism evidence="2 3">
    <name type="scientific">Colletotrichum sojae</name>
    <dbReference type="NCBI Taxonomy" id="2175907"/>
    <lineage>
        <taxon>Eukaryota</taxon>
        <taxon>Fungi</taxon>
        <taxon>Dikarya</taxon>
        <taxon>Ascomycota</taxon>
        <taxon>Pezizomycotina</taxon>
        <taxon>Sordariomycetes</taxon>
        <taxon>Hypocreomycetidae</taxon>
        <taxon>Glomerellales</taxon>
        <taxon>Glomerellaceae</taxon>
        <taxon>Colletotrichum</taxon>
        <taxon>Colletotrichum orchidearum species complex</taxon>
    </lineage>
</organism>
<sequence>MRLSTSAPQHLSTSAPQHLSTAAVRGRYPSSEVHGIRIPRLPLTTYTVTILAAIVALTRCSELLPRPGRTTRAARLDRPFNVPKAQNKAQHAINCASHIRRFFFHFAAAVSDLGIANRRWTARRPSANHSNGFMADNLGMSMRRLTPCEFGRINWELLHAAPSQTRPLTTPSPSTHGSLGALHFRGASFDYVDTSDREARRWLQSSECPPPLCRLPRHHPTADSFMAPSPLSPDPSAPAACVTVITTVQVIAQYQYRVPP</sequence>
<dbReference type="AlphaFoldDB" id="A0A8H6JAB6"/>
<accession>A0A8H6JAB6</accession>
<evidence type="ECO:0000313" key="3">
    <source>
        <dbReference type="Proteomes" id="UP000652219"/>
    </source>
</evidence>
<feature type="region of interest" description="Disordered" evidence="1">
    <location>
        <begin position="1"/>
        <end position="23"/>
    </location>
</feature>